<organism evidence="1 2">
    <name type="scientific">Jatropha curcas</name>
    <name type="common">Barbados nut</name>
    <dbReference type="NCBI Taxonomy" id="180498"/>
    <lineage>
        <taxon>Eukaryota</taxon>
        <taxon>Viridiplantae</taxon>
        <taxon>Streptophyta</taxon>
        <taxon>Embryophyta</taxon>
        <taxon>Tracheophyta</taxon>
        <taxon>Spermatophyta</taxon>
        <taxon>Magnoliopsida</taxon>
        <taxon>eudicotyledons</taxon>
        <taxon>Gunneridae</taxon>
        <taxon>Pentapetalae</taxon>
        <taxon>rosids</taxon>
        <taxon>fabids</taxon>
        <taxon>Malpighiales</taxon>
        <taxon>Euphorbiaceae</taxon>
        <taxon>Crotonoideae</taxon>
        <taxon>Jatropheae</taxon>
        <taxon>Jatropha</taxon>
    </lineage>
</organism>
<keyword evidence="2" id="KW-1185">Reference proteome</keyword>
<name>A0A067LK79_JATCU</name>
<protein>
    <recommendedName>
        <fullName evidence="3">Aminotransferase-like plant mobile domain-containing protein</fullName>
    </recommendedName>
</protein>
<proteinExistence type="predicted"/>
<evidence type="ECO:0000313" key="2">
    <source>
        <dbReference type="Proteomes" id="UP000027138"/>
    </source>
</evidence>
<dbReference type="AlphaFoldDB" id="A0A067LK79"/>
<evidence type="ECO:0000313" key="1">
    <source>
        <dbReference type="EMBL" id="KDP45110.1"/>
    </source>
</evidence>
<sequence length="436" mass="49858">MNGYNTLVDPVCHFGQLDFEMILLEVVLWTVPSLKGFENLPWGTYGSITAFVKRMSHIMIEKYPWGDAADFLDFVQVAVVYQHRCLLILGLFYDMYYLRERVYEWELGPDRRRVSRDSPNYMLSTRSIRLEQNIAAARRGTVATDHLAALLPDAYAVFVRTQLLVHIPPPTEFDPFTEGGGQQQQHGKHVRRGFEPKDLDTTIVVGMLEHRPGASFSFILDCTGQTTQGMLETHPVSSYRMSPPGYTHIYPLFEEFSIISGRIPVVEEILALSQLDIDPASLILLVFNFSVQYLPLSGIDGYCNLRLVPIVEQMARRRTPFPLILAETFSWLGEHDWDPNSVLGPMRSPLLLQCRLIDETVEDCAAIFQGLTSEGVRWTCPWWYMERVTVSSYMLCVPLYGLTMVVAYYPSRVARQYSCHQIIPIYTRFEGGLITQ</sequence>
<gene>
    <name evidence="1" type="ORF">JCGZ_19985</name>
</gene>
<reference evidence="1 2" key="1">
    <citation type="journal article" date="2014" name="PLoS ONE">
        <title>Global Analysis of Gene Expression Profiles in Physic Nut (Jatropha curcas L.) Seedlings Exposed to Salt Stress.</title>
        <authorList>
            <person name="Zhang L."/>
            <person name="Zhang C."/>
            <person name="Wu P."/>
            <person name="Chen Y."/>
            <person name="Li M."/>
            <person name="Jiang H."/>
            <person name="Wu G."/>
        </authorList>
    </citation>
    <scope>NUCLEOTIDE SEQUENCE [LARGE SCALE GENOMIC DNA]</scope>
    <source>
        <strain evidence="2">cv. GZQX0401</strain>
        <tissue evidence="1">Young leaves</tissue>
    </source>
</reference>
<dbReference type="OrthoDB" id="1696203at2759"/>
<dbReference type="EMBL" id="KK914237">
    <property type="protein sequence ID" value="KDP45110.1"/>
    <property type="molecule type" value="Genomic_DNA"/>
</dbReference>
<evidence type="ECO:0008006" key="3">
    <source>
        <dbReference type="Google" id="ProtNLM"/>
    </source>
</evidence>
<accession>A0A067LK79</accession>
<dbReference type="Proteomes" id="UP000027138">
    <property type="component" value="Unassembled WGS sequence"/>
</dbReference>